<gene>
    <name evidence="7" type="ORF">FHG71_06245</name>
</gene>
<dbReference type="Proteomes" id="UP000305709">
    <property type="component" value="Unassembled WGS sequence"/>
</dbReference>
<dbReference type="EMBL" id="VDFV01000004">
    <property type="protein sequence ID" value="TNC73439.1"/>
    <property type="molecule type" value="Genomic_DNA"/>
</dbReference>
<keyword evidence="5" id="KW-0472">Membrane</keyword>
<dbReference type="GO" id="GO:0005886">
    <property type="term" value="C:plasma membrane"/>
    <property type="evidence" value="ECO:0007669"/>
    <property type="project" value="UniProtKB-SubCell"/>
</dbReference>
<reference evidence="7 8" key="1">
    <citation type="submission" date="2019-06" db="EMBL/GenBank/DDBJ databases">
        <authorList>
            <person name="Jiang L."/>
        </authorList>
    </citation>
    <scope>NUCLEOTIDE SEQUENCE [LARGE SCALE GENOMIC DNA]</scope>
    <source>
        <strain evidence="7 8">YIM 48858</strain>
    </source>
</reference>
<evidence type="ECO:0000256" key="3">
    <source>
        <dbReference type="ARBA" id="ARBA00022519"/>
    </source>
</evidence>
<dbReference type="Pfam" id="PF03279">
    <property type="entry name" value="Lip_A_acyltrans"/>
    <property type="match status" value="1"/>
</dbReference>
<evidence type="ECO:0000256" key="2">
    <source>
        <dbReference type="ARBA" id="ARBA00022475"/>
    </source>
</evidence>
<evidence type="ECO:0000256" key="4">
    <source>
        <dbReference type="ARBA" id="ARBA00022679"/>
    </source>
</evidence>
<evidence type="ECO:0000256" key="1">
    <source>
        <dbReference type="ARBA" id="ARBA00004533"/>
    </source>
</evidence>
<dbReference type="GO" id="GO:0016746">
    <property type="term" value="F:acyltransferase activity"/>
    <property type="evidence" value="ECO:0007669"/>
    <property type="project" value="UniProtKB-KW"/>
</dbReference>
<dbReference type="PANTHER" id="PTHR30606">
    <property type="entry name" value="LIPID A BIOSYNTHESIS LAUROYL ACYLTRANSFERASE"/>
    <property type="match status" value="1"/>
</dbReference>
<evidence type="ECO:0000313" key="7">
    <source>
        <dbReference type="EMBL" id="TNC73439.1"/>
    </source>
</evidence>
<evidence type="ECO:0000256" key="5">
    <source>
        <dbReference type="ARBA" id="ARBA00023136"/>
    </source>
</evidence>
<dbReference type="GO" id="GO:0009247">
    <property type="term" value="P:glycolipid biosynthetic process"/>
    <property type="evidence" value="ECO:0007669"/>
    <property type="project" value="UniProtKB-ARBA"/>
</dbReference>
<evidence type="ECO:0000313" key="8">
    <source>
        <dbReference type="Proteomes" id="UP000305709"/>
    </source>
</evidence>
<dbReference type="CDD" id="cd07984">
    <property type="entry name" value="LPLAT_LABLAT-like"/>
    <property type="match status" value="1"/>
</dbReference>
<keyword evidence="2" id="KW-1003">Cell membrane</keyword>
<keyword evidence="4 7" id="KW-0808">Transferase</keyword>
<keyword evidence="3" id="KW-0997">Cell inner membrane</keyword>
<keyword evidence="6 7" id="KW-0012">Acyltransferase</keyword>
<dbReference type="AlphaFoldDB" id="A0A5C4NLZ8"/>
<dbReference type="OrthoDB" id="9801955at2"/>
<name>A0A5C4NLZ8_9RHOB</name>
<protein>
    <submittedName>
        <fullName evidence="7">Lauroyl acyltransferase</fullName>
    </submittedName>
</protein>
<dbReference type="PANTHER" id="PTHR30606:SF10">
    <property type="entry name" value="PHOSPHATIDYLINOSITOL MANNOSIDE ACYLTRANSFERASE"/>
    <property type="match status" value="1"/>
</dbReference>
<keyword evidence="8" id="KW-1185">Reference proteome</keyword>
<sequence>MSETSDPPSPREGTLTDRAVDLALRGLIGAALAMPYDRRVPFFGAAARRVAGPLAGYRRRALANLALIHPDWPEARREAVAAEALDNFGRLLIEIYSWREFGPRLAGTQLTGEGWPHLEAARAAGRPVIFVSGHFGNFDVPRQVLMREGFQIGGFFREMNNPYVNRHYVENLKGPGGLPFPKSRRGLRDFIRHIGRGGMATILFDLHDGGGVPISFLGRPAMTATTAADLALRFDAALMPYWGIRRPDGLTFDAVLEAPIPHSTPLAMMEEATRRLEAQVAAHPGQWFWIHRRWKGAPA</sequence>
<proteinExistence type="predicted"/>
<evidence type="ECO:0000256" key="6">
    <source>
        <dbReference type="ARBA" id="ARBA00023315"/>
    </source>
</evidence>
<comment type="caution">
    <text evidence="7">The sequence shown here is derived from an EMBL/GenBank/DDBJ whole genome shotgun (WGS) entry which is preliminary data.</text>
</comment>
<dbReference type="InterPro" id="IPR004960">
    <property type="entry name" value="LipA_acyltrans"/>
</dbReference>
<dbReference type="RefSeq" id="WP_139080762.1">
    <property type="nucleotide sequence ID" value="NZ_VDFV01000004.1"/>
</dbReference>
<organism evidence="7 8">
    <name type="scientific">Rubellimicrobium roseum</name>
    <dbReference type="NCBI Taxonomy" id="687525"/>
    <lineage>
        <taxon>Bacteria</taxon>
        <taxon>Pseudomonadati</taxon>
        <taxon>Pseudomonadota</taxon>
        <taxon>Alphaproteobacteria</taxon>
        <taxon>Rhodobacterales</taxon>
        <taxon>Roseobacteraceae</taxon>
        <taxon>Rubellimicrobium</taxon>
    </lineage>
</organism>
<comment type="subcellular location">
    <subcellularLocation>
        <location evidence="1">Cell inner membrane</location>
    </subcellularLocation>
</comment>
<accession>A0A5C4NLZ8</accession>